<dbReference type="GO" id="GO:0016491">
    <property type="term" value="F:oxidoreductase activity"/>
    <property type="evidence" value="ECO:0007669"/>
    <property type="project" value="UniProtKB-KW"/>
</dbReference>
<keyword evidence="2" id="KW-0274">FAD</keyword>
<evidence type="ECO:0000256" key="2">
    <source>
        <dbReference type="ARBA" id="ARBA00022827"/>
    </source>
</evidence>
<dbReference type="InterPro" id="IPR050346">
    <property type="entry name" value="FMO-like"/>
</dbReference>
<protein>
    <submittedName>
        <fullName evidence="7">Uncharacterized protein</fullName>
    </submittedName>
</protein>
<keyword evidence="3" id="KW-0560">Oxidoreductase</keyword>
<gene>
    <name evidence="7" type="ORF">EI97DRAFT_8519</name>
</gene>
<dbReference type="Gene3D" id="3.50.50.60">
    <property type="entry name" value="FAD/NAD(P)-binding domain"/>
    <property type="match status" value="1"/>
</dbReference>
<proteinExistence type="predicted"/>
<accession>A0A6A6JW15</accession>
<feature type="domain" description="DUF6314" evidence="6">
    <location>
        <begin position="583"/>
        <end position="741"/>
    </location>
</feature>
<dbReference type="InterPro" id="IPR036188">
    <property type="entry name" value="FAD/NAD-bd_sf"/>
</dbReference>
<reference evidence="7" key="1">
    <citation type="journal article" date="2020" name="Stud. Mycol.">
        <title>101 Dothideomycetes genomes: a test case for predicting lifestyles and emergence of pathogens.</title>
        <authorList>
            <person name="Haridas S."/>
            <person name="Albert R."/>
            <person name="Binder M."/>
            <person name="Bloem J."/>
            <person name="Labutti K."/>
            <person name="Salamov A."/>
            <person name="Andreopoulos B."/>
            <person name="Baker S."/>
            <person name="Barry K."/>
            <person name="Bills G."/>
            <person name="Bluhm B."/>
            <person name="Cannon C."/>
            <person name="Castanera R."/>
            <person name="Culley D."/>
            <person name="Daum C."/>
            <person name="Ezra D."/>
            <person name="Gonzalez J."/>
            <person name="Henrissat B."/>
            <person name="Kuo A."/>
            <person name="Liang C."/>
            <person name="Lipzen A."/>
            <person name="Lutzoni F."/>
            <person name="Magnuson J."/>
            <person name="Mondo S."/>
            <person name="Nolan M."/>
            <person name="Ohm R."/>
            <person name="Pangilinan J."/>
            <person name="Park H.-J."/>
            <person name="Ramirez L."/>
            <person name="Alfaro M."/>
            <person name="Sun H."/>
            <person name="Tritt A."/>
            <person name="Yoshinaga Y."/>
            <person name="Zwiers L.-H."/>
            <person name="Turgeon B."/>
            <person name="Goodwin S."/>
            <person name="Spatafora J."/>
            <person name="Crous P."/>
            <person name="Grigoriev I."/>
        </authorList>
    </citation>
    <scope>NUCLEOTIDE SEQUENCE</scope>
    <source>
        <strain evidence="7">CBS 379.55</strain>
    </source>
</reference>
<evidence type="ECO:0000256" key="3">
    <source>
        <dbReference type="ARBA" id="ARBA00023002"/>
    </source>
</evidence>
<evidence type="ECO:0000313" key="7">
    <source>
        <dbReference type="EMBL" id="KAF2280792.1"/>
    </source>
</evidence>
<evidence type="ECO:0000256" key="1">
    <source>
        <dbReference type="ARBA" id="ARBA00022630"/>
    </source>
</evidence>
<dbReference type="Pfam" id="PF07992">
    <property type="entry name" value="Pyr_redox_2"/>
    <property type="match status" value="1"/>
</dbReference>
<dbReference type="RefSeq" id="XP_033658329.1">
    <property type="nucleotide sequence ID" value="XM_033803153.1"/>
</dbReference>
<feature type="compositionally biased region" description="Basic and acidic residues" evidence="4">
    <location>
        <begin position="732"/>
        <end position="751"/>
    </location>
</feature>
<feature type="region of interest" description="Disordered" evidence="4">
    <location>
        <begin position="728"/>
        <end position="751"/>
    </location>
</feature>
<dbReference type="OrthoDB" id="66881at2759"/>
<name>A0A6A6JW15_WESOR</name>
<organism evidence="7 8">
    <name type="scientific">Westerdykella ornata</name>
    <dbReference type="NCBI Taxonomy" id="318751"/>
    <lineage>
        <taxon>Eukaryota</taxon>
        <taxon>Fungi</taxon>
        <taxon>Dikarya</taxon>
        <taxon>Ascomycota</taxon>
        <taxon>Pezizomycotina</taxon>
        <taxon>Dothideomycetes</taxon>
        <taxon>Pleosporomycetidae</taxon>
        <taxon>Pleosporales</taxon>
        <taxon>Sporormiaceae</taxon>
        <taxon>Westerdykella</taxon>
    </lineage>
</organism>
<dbReference type="Pfam" id="PF19834">
    <property type="entry name" value="DUF6314"/>
    <property type="match status" value="1"/>
</dbReference>
<evidence type="ECO:0000259" key="5">
    <source>
        <dbReference type="Pfam" id="PF07992"/>
    </source>
</evidence>
<sequence length="751" mass="83321">MKTVLIVGGGPAGLVAAKTLLQKNKGTAFRVTIFEAADRVGGMWRGDADGKCAPSMPTNLSRYTVSFADLPWTSVKLPSQTGDVPLLPPMFPKANQVGLYLEEYARRYIPEGVLICNRAVTDTELSKNTPRQWSVKSVDRQTSTPHEDKFDYLIVASGFFDRPKAPLFPYSASRVPRLHSSQFRSISSLANAPGNIVVVGGGISGSEAAAVAAMQISDANHAPGKSKPAWADSKVYHVIDRPFYCLPRFLPQNPYNPAIQNFRLAPDFLPLDLVLYNLSRRGDGLISTSNGPVPPEKAKKGHEFIRSVIGGDQRDLGREELVYRPEQTVYPSYTGISDTYSEFVRDGLIVPVQGRAESLEDGSNDGKGILHLTHNSAWAATSTRKGTSTTEIEDVVGIIEANGFRADLSYLDPDVKKVLNYDPTCHRVPILLSKGSIFNSKVPEMAFVGFYEGPYWGIMEAQARLIADTWSSAQPIQEIAAIADNFTDAERVRDALKGQDLSVPQFWMPDYVGMMEEFSRAAGIPRNDSLFAGQSGPAFPARYAIPGPEAEPSNTEVMSEVHELFQDATRNSRFAAAAAFRAMQGVWTMRRKITSRHPSSPGGHMVATAHFHPRYPTDPAFSAEYLYIEEGTFTLENGFSFSASRRYVYRYNEETDRISTYFVDEDRKSAERIFNELVFERPPEGDTEKGWLAKSDHWCSPDTYKSSCEFRFRGAALDTFGITYEVSGPNKDYTHESWYERPPLGREGGDR</sequence>
<evidence type="ECO:0000256" key="4">
    <source>
        <dbReference type="SAM" id="MobiDB-lite"/>
    </source>
</evidence>
<keyword evidence="1" id="KW-0285">Flavoprotein</keyword>
<dbReference type="PRINTS" id="PR00368">
    <property type="entry name" value="FADPNR"/>
</dbReference>
<feature type="domain" description="FAD/NAD(P)-binding" evidence="5">
    <location>
        <begin position="3"/>
        <end position="213"/>
    </location>
</feature>
<evidence type="ECO:0000313" key="8">
    <source>
        <dbReference type="Proteomes" id="UP000800097"/>
    </source>
</evidence>
<dbReference type="EMBL" id="ML986484">
    <property type="protein sequence ID" value="KAF2280792.1"/>
    <property type="molecule type" value="Genomic_DNA"/>
</dbReference>
<dbReference type="GeneID" id="54556328"/>
<dbReference type="PRINTS" id="PR00411">
    <property type="entry name" value="PNDRDTASEI"/>
</dbReference>
<dbReference type="SUPFAM" id="SSF51905">
    <property type="entry name" value="FAD/NAD(P)-binding domain"/>
    <property type="match status" value="1"/>
</dbReference>
<dbReference type="AlphaFoldDB" id="A0A6A6JW15"/>
<dbReference type="PANTHER" id="PTHR23023">
    <property type="entry name" value="DIMETHYLANILINE MONOOXYGENASE"/>
    <property type="match status" value="1"/>
</dbReference>
<evidence type="ECO:0000259" key="6">
    <source>
        <dbReference type="Pfam" id="PF19834"/>
    </source>
</evidence>
<keyword evidence="8" id="KW-1185">Reference proteome</keyword>
<dbReference type="Proteomes" id="UP000800097">
    <property type="component" value="Unassembled WGS sequence"/>
</dbReference>
<dbReference type="InterPro" id="IPR045632">
    <property type="entry name" value="DUF6314"/>
</dbReference>
<dbReference type="InterPro" id="IPR023753">
    <property type="entry name" value="FAD/NAD-binding_dom"/>
</dbReference>